<dbReference type="SUPFAM" id="SSF49785">
    <property type="entry name" value="Galactose-binding domain-like"/>
    <property type="match status" value="1"/>
</dbReference>
<evidence type="ECO:0000259" key="3">
    <source>
        <dbReference type="Pfam" id="PF08547"/>
    </source>
</evidence>
<evidence type="ECO:0000256" key="1">
    <source>
        <dbReference type="ARBA" id="ARBA00007884"/>
    </source>
</evidence>
<dbReference type="Pfam" id="PF08547">
    <property type="entry name" value="CIA30"/>
    <property type="match status" value="1"/>
</dbReference>
<dbReference type="PANTHER" id="PTHR13194">
    <property type="entry name" value="COMPLEX I INTERMEDIATE-ASSOCIATED PROTEIN 30"/>
    <property type="match status" value="1"/>
</dbReference>
<dbReference type="InterPro" id="IPR013857">
    <property type="entry name" value="NADH-UbQ_OxRdtase-assoc_prot30"/>
</dbReference>
<dbReference type="Proteomes" id="UP001210925">
    <property type="component" value="Unassembled WGS sequence"/>
</dbReference>
<gene>
    <name evidence="4" type="ORF">HK103_002045</name>
</gene>
<protein>
    <recommendedName>
        <fullName evidence="3">NADH:ubiquinone oxidoreductase intermediate-associated protein 30 domain-containing protein</fullName>
    </recommendedName>
</protein>
<dbReference type="AlphaFoldDB" id="A0AAD5U9W6"/>
<feature type="domain" description="NADH:ubiquinone oxidoreductase intermediate-associated protein 30" evidence="3">
    <location>
        <begin position="33"/>
        <end position="186"/>
    </location>
</feature>
<keyword evidence="5" id="KW-1185">Reference proteome</keyword>
<reference evidence="4" key="1">
    <citation type="submission" date="2020-05" db="EMBL/GenBank/DDBJ databases">
        <title>Phylogenomic resolution of chytrid fungi.</title>
        <authorList>
            <person name="Stajich J.E."/>
            <person name="Amses K."/>
            <person name="Simmons R."/>
            <person name="Seto K."/>
            <person name="Myers J."/>
            <person name="Bonds A."/>
            <person name="Quandt C.A."/>
            <person name="Barry K."/>
            <person name="Liu P."/>
            <person name="Grigoriev I."/>
            <person name="Longcore J.E."/>
            <person name="James T.Y."/>
        </authorList>
    </citation>
    <scope>NUCLEOTIDE SEQUENCE</scope>
    <source>
        <strain evidence="4">PLAUS21</strain>
    </source>
</reference>
<dbReference type="EMBL" id="JADGKB010000165">
    <property type="protein sequence ID" value="KAJ3251835.1"/>
    <property type="molecule type" value="Genomic_DNA"/>
</dbReference>
<feature type="chain" id="PRO_5042081314" description="NADH:ubiquinone oxidoreductase intermediate-associated protein 30 domain-containing protein" evidence="2">
    <location>
        <begin position="18"/>
        <end position="192"/>
    </location>
</feature>
<comment type="similarity">
    <text evidence="1">Belongs to the CIA30 family.</text>
</comment>
<dbReference type="GO" id="GO:0051082">
    <property type="term" value="F:unfolded protein binding"/>
    <property type="evidence" value="ECO:0007669"/>
    <property type="project" value="TreeGrafter"/>
</dbReference>
<accession>A0AAD5U9W6</accession>
<evidence type="ECO:0000313" key="4">
    <source>
        <dbReference type="EMBL" id="KAJ3251835.1"/>
    </source>
</evidence>
<evidence type="ECO:0000313" key="5">
    <source>
        <dbReference type="Proteomes" id="UP001210925"/>
    </source>
</evidence>
<organism evidence="4 5">
    <name type="scientific">Boothiomyces macroporosus</name>
    <dbReference type="NCBI Taxonomy" id="261099"/>
    <lineage>
        <taxon>Eukaryota</taxon>
        <taxon>Fungi</taxon>
        <taxon>Fungi incertae sedis</taxon>
        <taxon>Chytridiomycota</taxon>
        <taxon>Chytridiomycota incertae sedis</taxon>
        <taxon>Chytridiomycetes</taxon>
        <taxon>Rhizophydiales</taxon>
        <taxon>Terramycetaceae</taxon>
        <taxon>Boothiomyces</taxon>
    </lineage>
</organism>
<proteinExistence type="inferred from homology"/>
<feature type="signal peptide" evidence="2">
    <location>
        <begin position="1"/>
        <end position="17"/>
    </location>
</feature>
<sequence length="192" mass="22125">MLQLLCLVLVTVHATFGLQYVLQTGKVLFPEWNVKKWEQVDDSIRGGKSVSHLSGNKTVLFYGNVDTTTLGGAGFASQRYTFDEPIDASKYRGIKLSLGKCDSKEYSLNLFPEKYIDRGDGRKASQLNFKVRFYPESVLYFYWDEFRGNYRGKETSDRLDPKRIHGLSIMMQSFFDQQDGDFELELESISFF</sequence>
<evidence type="ECO:0000256" key="2">
    <source>
        <dbReference type="SAM" id="SignalP"/>
    </source>
</evidence>
<comment type="caution">
    <text evidence="4">The sequence shown here is derived from an EMBL/GenBank/DDBJ whole genome shotgun (WGS) entry which is preliminary data.</text>
</comment>
<dbReference type="PANTHER" id="PTHR13194:SF19">
    <property type="entry name" value="NAD(P)-BINDING ROSSMANN-FOLD SUPERFAMILY PROTEIN"/>
    <property type="match status" value="1"/>
</dbReference>
<name>A0AAD5U9W6_9FUNG</name>
<dbReference type="InterPro" id="IPR039131">
    <property type="entry name" value="NDUFAF1"/>
</dbReference>
<dbReference type="InterPro" id="IPR008979">
    <property type="entry name" value="Galactose-bd-like_sf"/>
</dbReference>
<dbReference type="GO" id="GO:0010257">
    <property type="term" value="P:NADH dehydrogenase complex assembly"/>
    <property type="evidence" value="ECO:0007669"/>
    <property type="project" value="TreeGrafter"/>
</dbReference>
<keyword evidence="2" id="KW-0732">Signal</keyword>